<protein>
    <submittedName>
        <fullName evidence="3">Efflux RND transporter periplasmic adaptor subunit</fullName>
    </submittedName>
</protein>
<comment type="caution">
    <text evidence="3">The sequence shown here is derived from an EMBL/GenBank/DDBJ whole genome shotgun (WGS) entry which is preliminary data.</text>
</comment>
<keyword evidence="2" id="KW-0812">Transmembrane</keyword>
<evidence type="ECO:0000256" key="1">
    <source>
        <dbReference type="ARBA" id="ARBA00009477"/>
    </source>
</evidence>
<keyword evidence="2" id="KW-0472">Membrane</keyword>
<evidence type="ECO:0000313" key="4">
    <source>
        <dbReference type="Proteomes" id="UP001595476"/>
    </source>
</evidence>
<dbReference type="EMBL" id="JBHRSZ010000002">
    <property type="protein sequence ID" value="MFC3150126.1"/>
    <property type="molecule type" value="Genomic_DNA"/>
</dbReference>
<dbReference type="PANTHER" id="PTHR30469">
    <property type="entry name" value="MULTIDRUG RESISTANCE PROTEIN MDTA"/>
    <property type="match status" value="1"/>
</dbReference>
<proteinExistence type="inferred from homology"/>
<evidence type="ECO:0000256" key="2">
    <source>
        <dbReference type="SAM" id="Phobius"/>
    </source>
</evidence>
<feature type="transmembrane region" description="Helical" evidence="2">
    <location>
        <begin position="20"/>
        <end position="39"/>
    </location>
</feature>
<organism evidence="3 4">
    <name type="scientific">Litoribrevibacter euphylliae</name>
    <dbReference type="NCBI Taxonomy" id="1834034"/>
    <lineage>
        <taxon>Bacteria</taxon>
        <taxon>Pseudomonadati</taxon>
        <taxon>Pseudomonadota</taxon>
        <taxon>Gammaproteobacteria</taxon>
        <taxon>Oceanospirillales</taxon>
        <taxon>Oceanospirillaceae</taxon>
        <taxon>Litoribrevibacter</taxon>
    </lineage>
</organism>
<dbReference type="Proteomes" id="UP001595476">
    <property type="component" value="Unassembled WGS sequence"/>
</dbReference>
<dbReference type="RefSeq" id="WP_386716355.1">
    <property type="nucleotide sequence ID" value="NZ_JBHRSZ010000002.1"/>
</dbReference>
<accession>A0ABV7HBY8</accession>
<dbReference type="InterPro" id="IPR006143">
    <property type="entry name" value="RND_pump_MFP"/>
</dbReference>
<dbReference type="Gene3D" id="2.40.50.100">
    <property type="match status" value="2"/>
</dbReference>
<keyword evidence="4" id="KW-1185">Reference proteome</keyword>
<comment type="similarity">
    <text evidence="1">Belongs to the membrane fusion protein (MFP) (TC 8.A.1) family.</text>
</comment>
<name>A0ABV7HBY8_9GAMM</name>
<keyword evidence="2" id="KW-1133">Transmembrane helix</keyword>
<evidence type="ECO:0000313" key="3">
    <source>
        <dbReference type="EMBL" id="MFC3150126.1"/>
    </source>
</evidence>
<dbReference type="PANTHER" id="PTHR30469:SF15">
    <property type="entry name" value="HLYD FAMILY OF SECRETION PROTEINS"/>
    <property type="match status" value="1"/>
</dbReference>
<reference evidence="4" key="1">
    <citation type="journal article" date="2019" name="Int. J. Syst. Evol. Microbiol.">
        <title>The Global Catalogue of Microorganisms (GCM) 10K type strain sequencing project: providing services to taxonomists for standard genome sequencing and annotation.</title>
        <authorList>
            <consortium name="The Broad Institute Genomics Platform"/>
            <consortium name="The Broad Institute Genome Sequencing Center for Infectious Disease"/>
            <person name="Wu L."/>
            <person name="Ma J."/>
        </authorList>
    </citation>
    <scope>NUCLEOTIDE SEQUENCE [LARGE SCALE GENOMIC DNA]</scope>
    <source>
        <strain evidence="4">KCTC 52438</strain>
    </source>
</reference>
<dbReference type="Gene3D" id="2.40.420.20">
    <property type="match status" value="1"/>
</dbReference>
<sequence>MTACTSATFNHRRLSKSANLALQALIGLMSFIWMLNLHANTPPPAKVVTTNIQFQELADTTSIPGIIEFNTSSQITSEQTGIISAIYFNEGDKVNKGDIIASLNTDLLHQDIKVKRSEIDALAAEQTRIEKDIERSNKLLKTSFESKRALENLEFSLKANLANRQRLLHQVERLNILIRKSEIKAQFDGLILAKHKHPGEWLGQADPIVTLAKLSDTMALVSVPERYIRYIQLRSTTSVMIPALDLEVEGTIDSTVPVADLRTKSVPLKVKIDYQTSFIRNMSVKVSVATSAKRKVLTFPRDAVIQHQGKEFVYTVKTNDDGSQQAQIVPVQITGRYGATVAIQPGLLQADQPVIIKGNDRLQPDQPIAVQN</sequence>
<dbReference type="NCBIfam" id="TIGR01730">
    <property type="entry name" value="RND_mfp"/>
    <property type="match status" value="1"/>
</dbReference>
<dbReference type="Gene3D" id="2.40.30.170">
    <property type="match status" value="1"/>
</dbReference>
<dbReference type="SUPFAM" id="SSF111369">
    <property type="entry name" value="HlyD-like secretion proteins"/>
    <property type="match status" value="1"/>
</dbReference>
<gene>
    <name evidence="3" type="ORF">ACFOEK_03725</name>
</gene>